<feature type="domain" description="LytR/CpsA/Psr regulator C-terminal" evidence="2">
    <location>
        <begin position="322"/>
        <end position="391"/>
    </location>
</feature>
<feature type="region of interest" description="Disordered" evidence="1">
    <location>
        <begin position="1"/>
        <end position="213"/>
    </location>
</feature>
<dbReference type="Proteomes" id="UP001597402">
    <property type="component" value="Unassembled WGS sequence"/>
</dbReference>
<accession>A0ABW4XBK8</accession>
<evidence type="ECO:0000313" key="4">
    <source>
        <dbReference type="Proteomes" id="UP001597402"/>
    </source>
</evidence>
<evidence type="ECO:0000313" key="3">
    <source>
        <dbReference type="EMBL" id="MFD2091729.1"/>
    </source>
</evidence>
<dbReference type="InterPro" id="IPR027381">
    <property type="entry name" value="LytR/CpsA/Psr_C"/>
</dbReference>
<keyword evidence="4" id="KW-1185">Reference proteome</keyword>
<feature type="compositionally biased region" description="Low complexity" evidence="1">
    <location>
        <begin position="24"/>
        <end position="43"/>
    </location>
</feature>
<proteinExistence type="predicted"/>
<dbReference type="RefSeq" id="WP_376874290.1">
    <property type="nucleotide sequence ID" value="NZ_JBHUHP010000009.1"/>
</dbReference>
<protein>
    <submittedName>
        <fullName evidence="3">LytR C-terminal domain-containing protein</fullName>
    </submittedName>
</protein>
<gene>
    <name evidence="3" type="ORF">ACFSHS_09100</name>
</gene>
<sequence length="419" mass="42716">MAARAPEAAPQLSRSRLPLPPVPVASRGPAAARAGAPARPAAPQTSVAPFQAVPAPGPRLDLDLDLAADDTFLPPSPVAASRGDLLERPARVQAAPAPVLPRPGGTWPDDDSSLTSTGRSGLLSGPAPRVPSQTGPDGASRAYGDWTKPSRSGDGTFATDEDLLADGPLGAPSAPGTTAIPERNVRRRRSADDPDAAPVPAPVRGPGTGPVGGRAAMRAERQAADAARRKAEGQRGSAVAVLEEDDEGRRPRRVLKGLLAMTVVALGVLGVYSFVSPEATETSAQTPASPTAAAPVVPDVTALPELPSDPIEVEPLVAAPVRVPVTVLNSTAINGLAAKVAATVAAGGWETPGVGAYPGSDVAATTVFFTEGDETQRQAATQLIEQFPQLQGPTPRFFEVPADVQAPGLVIVTTGDWQP</sequence>
<evidence type="ECO:0000256" key="1">
    <source>
        <dbReference type="SAM" id="MobiDB-lite"/>
    </source>
</evidence>
<dbReference type="Pfam" id="PF13399">
    <property type="entry name" value="LytR_C"/>
    <property type="match status" value="1"/>
</dbReference>
<reference evidence="4" key="1">
    <citation type="journal article" date="2019" name="Int. J. Syst. Evol. Microbiol.">
        <title>The Global Catalogue of Microorganisms (GCM) 10K type strain sequencing project: providing services to taxonomists for standard genome sequencing and annotation.</title>
        <authorList>
            <consortium name="The Broad Institute Genomics Platform"/>
            <consortium name="The Broad Institute Genome Sequencing Center for Infectious Disease"/>
            <person name="Wu L."/>
            <person name="Ma J."/>
        </authorList>
    </citation>
    <scope>NUCLEOTIDE SEQUENCE [LARGE SCALE GENOMIC DNA]</scope>
    <source>
        <strain evidence="4">JCM 3338</strain>
    </source>
</reference>
<organism evidence="3 4">
    <name type="scientific">Blastococcus deserti</name>
    <dbReference type="NCBI Taxonomy" id="2259033"/>
    <lineage>
        <taxon>Bacteria</taxon>
        <taxon>Bacillati</taxon>
        <taxon>Actinomycetota</taxon>
        <taxon>Actinomycetes</taxon>
        <taxon>Geodermatophilales</taxon>
        <taxon>Geodermatophilaceae</taxon>
        <taxon>Blastococcus</taxon>
    </lineage>
</organism>
<name>A0ABW4XBK8_9ACTN</name>
<dbReference type="EMBL" id="JBHUHP010000009">
    <property type="protein sequence ID" value="MFD2091729.1"/>
    <property type="molecule type" value="Genomic_DNA"/>
</dbReference>
<dbReference type="Gene3D" id="3.30.70.2390">
    <property type="match status" value="1"/>
</dbReference>
<evidence type="ECO:0000259" key="2">
    <source>
        <dbReference type="Pfam" id="PF13399"/>
    </source>
</evidence>
<feature type="compositionally biased region" description="Low complexity" evidence="1">
    <location>
        <begin position="113"/>
        <end position="125"/>
    </location>
</feature>
<comment type="caution">
    <text evidence="3">The sequence shown here is derived from an EMBL/GenBank/DDBJ whole genome shotgun (WGS) entry which is preliminary data.</text>
</comment>